<keyword evidence="9" id="KW-1185">Reference proteome</keyword>
<feature type="transmembrane region" description="Helical" evidence="6">
    <location>
        <begin position="271"/>
        <end position="300"/>
    </location>
</feature>
<feature type="transmembrane region" description="Helical" evidence="6">
    <location>
        <begin position="124"/>
        <end position="141"/>
    </location>
</feature>
<evidence type="ECO:0000256" key="2">
    <source>
        <dbReference type="ARBA" id="ARBA00022475"/>
    </source>
</evidence>
<evidence type="ECO:0000256" key="3">
    <source>
        <dbReference type="ARBA" id="ARBA00022692"/>
    </source>
</evidence>
<evidence type="ECO:0000256" key="1">
    <source>
        <dbReference type="ARBA" id="ARBA00004651"/>
    </source>
</evidence>
<accession>A0A4Q5MVQ0</accession>
<keyword evidence="5 6" id="KW-0472">Membrane</keyword>
<dbReference type="AlphaFoldDB" id="A0A4Q5MVQ0"/>
<dbReference type="EMBL" id="SDWW01000062">
    <property type="protein sequence ID" value="RYV49610.1"/>
    <property type="molecule type" value="Genomic_DNA"/>
</dbReference>
<comment type="subcellular location">
    <subcellularLocation>
        <location evidence="1">Cell membrane</location>
        <topology evidence="1">Multi-pass membrane protein</topology>
    </subcellularLocation>
</comment>
<organism evidence="8 9">
    <name type="scientific">Pengzhenrongella frigida</name>
    <dbReference type="NCBI Taxonomy" id="1259133"/>
    <lineage>
        <taxon>Bacteria</taxon>
        <taxon>Bacillati</taxon>
        <taxon>Actinomycetota</taxon>
        <taxon>Actinomycetes</taxon>
        <taxon>Micrococcales</taxon>
        <taxon>Pengzhenrongella</taxon>
    </lineage>
</organism>
<evidence type="ECO:0000259" key="7">
    <source>
        <dbReference type="Pfam" id="PF00482"/>
    </source>
</evidence>
<feature type="domain" description="Type II secretion system protein GspF" evidence="7">
    <location>
        <begin position="165"/>
        <end position="290"/>
    </location>
</feature>
<dbReference type="Pfam" id="PF00482">
    <property type="entry name" value="T2SSF"/>
    <property type="match status" value="1"/>
</dbReference>
<dbReference type="GO" id="GO:0005886">
    <property type="term" value="C:plasma membrane"/>
    <property type="evidence" value="ECO:0007669"/>
    <property type="project" value="UniProtKB-SubCell"/>
</dbReference>
<dbReference type="PANTHER" id="PTHR35007">
    <property type="entry name" value="INTEGRAL MEMBRANE PROTEIN-RELATED"/>
    <property type="match status" value="1"/>
</dbReference>
<dbReference type="Proteomes" id="UP000293764">
    <property type="component" value="Unassembled WGS sequence"/>
</dbReference>
<keyword evidence="4 6" id="KW-1133">Transmembrane helix</keyword>
<evidence type="ECO:0000256" key="6">
    <source>
        <dbReference type="SAM" id="Phobius"/>
    </source>
</evidence>
<dbReference type="PANTHER" id="PTHR35007:SF2">
    <property type="entry name" value="PILUS ASSEMBLE PROTEIN"/>
    <property type="match status" value="1"/>
</dbReference>
<evidence type="ECO:0000256" key="4">
    <source>
        <dbReference type="ARBA" id="ARBA00022989"/>
    </source>
</evidence>
<evidence type="ECO:0000313" key="8">
    <source>
        <dbReference type="EMBL" id="RYV49610.1"/>
    </source>
</evidence>
<dbReference type="OrthoDB" id="5185234at2"/>
<name>A0A4Q5MVQ0_9MICO</name>
<reference evidence="8 9" key="1">
    <citation type="submission" date="2019-01" db="EMBL/GenBank/DDBJ databases">
        <title>Novel species of Cellulomonas.</title>
        <authorList>
            <person name="Liu Q."/>
            <person name="Xin Y.-H."/>
        </authorList>
    </citation>
    <scope>NUCLEOTIDE SEQUENCE [LARGE SCALE GENOMIC DNA]</scope>
    <source>
        <strain evidence="8 9">HLT2-17</strain>
    </source>
</reference>
<sequence>MIGALGGLGLWLVVRRLGARRVTLDDRLAPYLRTPRSSSALLGGPGRTPFPTLERLIAPVMANGVRLVTRLGSPSAELRGRLERAGRPESVEQFRAAQVVWGVIGLAGGLAFALALAAGRGTSPLAGVVLVLACGLAGVLARDQLLARQVHQREERMLAELPTIAELLALSVGAGEGPVGALERVVRTTRGVLADELALTLADARSGTPLALALERLADRTGLAPLTRFAEGVAVAIERGTPLAEVLRAQAQDVRESGRRALMEAGGRKEVLMMVPVVFLILPITVAFAVFPSLAILQFAQ</sequence>
<evidence type="ECO:0000256" key="5">
    <source>
        <dbReference type="ARBA" id="ARBA00023136"/>
    </source>
</evidence>
<feature type="transmembrane region" description="Helical" evidence="6">
    <location>
        <begin position="94"/>
        <end position="118"/>
    </location>
</feature>
<proteinExistence type="predicted"/>
<keyword evidence="3 6" id="KW-0812">Transmembrane</keyword>
<evidence type="ECO:0000313" key="9">
    <source>
        <dbReference type="Proteomes" id="UP000293764"/>
    </source>
</evidence>
<dbReference type="InterPro" id="IPR018076">
    <property type="entry name" value="T2SS_GspF_dom"/>
</dbReference>
<protein>
    <submittedName>
        <fullName evidence="8">Pilus assembly protein TadB</fullName>
    </submittedName>
</protein>
<keyword evidence="2" id="KW-1003">Cell membrane</keyword>
<gene>
    <name evidence="8" type="ORF">EUA98_17865</name>
</gene>
<comment type="caution">
    <text evidence="8">The sequence shown here is derived from an EMBL/GenBank/DDBJ whole genome shotgun (WGS) entry which is preliminary data.</text>
</comment>